<accession>R9ALV4</accession>
<dbReference type="PATRIC" id="fig|1217699.3.peg.3769"/>
<evidence type="ECO:0000313" key="2">
    <source>
        <dbReference type="Proteomes" id="UP000016203"/>
    </source>
</evidence>
<dbReference type="AlphaFoldDB" id="R9ALV4"/>
<sequence>MTFQVSSLSQQDFVMIQITDTHLLEYPHLEFVGMQPEQSFHAVIDLMRQQHPHIDLIVHTGDLAQSPTPLTYKGVVSGNGKYSTLRIFTPTSFNDIQHGIFA</sequence>
<dbReference type="SUPFAM" id="SSF56300">
    <property type="entry name" value="Metallo-dependent phosphatases"/>
    <property type="match status" value="1"/>
</dbReference>
<name>R9ALV4_9GAMM</name>
<gene>
    <name evidence="1" type="ORF">F896_03863</name>
</gene>
<dbReference type="EMBL" id="AQFL01000028">
    <property type="protein sequence ID" value="EOR03197.1"/>
    <property type="molecule type" value="Genomic_DNA"/>
</dbReference>
<comment type="caution">
    <text evidence="1">The sequence shown here is derived from an EMBL/GenBank/DDBJ whole genome shotgun (WGS) entry which is preliminary data.</text>
</comment>
<dbReference type="HOGENOM" id="CLU_2271313_0_0_6"/>
<reference evidence="1 2" key="1">
    <citation type="submission" date="2013-03" db="EMBL/GenBank/DDBJ databases">
        <title>The Genome Sequence of Acinetobacter sp. CIP 110321.</title>
        <authorList>
            <consortium name="The Broad Institute Genome Sequencing Platform"/>
            <consortium name="The Broad Institute Genome Sequencing Center for Infectious Disease"/>
            <person name="Cerqueira G."/>
            <person name="Feldgarden M."/>
            <person name="Courvalin P."/>
            <person name="Perichon B."/>
            <person name="Grillot-Courvalin C."/>
            <person name="Clermont D."/>
            <person name="Rocha E."/>
            <person name="Yoon E.-J."/>
            <person name="Nemec A."/>
            <person name="Walker B."/>
            <person name="Young S.K."/>
            <person name="Zeng Q."/>
            <person name="Gargeya S."/>
            <person name="Fitzgerald M."/>
            <person name="Haas B."/>
            <person name="Abouelleil A."/>
            <person name="Alvarado L."/>
            <person name="Arachchi H.M."/>
            <person name="Berlin A.M."/>
            <person name="Chapman S.B."/>
            <person name="Dewar J."/>
            <person name="Goldberg J."/>
            <person name="Griggs A."/>
            <person name="Gujja S."/>
            <person name="Hansen M."/>
            <person name="Howarth C."/>
            <person name="Imamovic A."/>
            <person name="Larimer J."/>
            <person name="McCowan C."/>
            <person name="Murphy C."/>
            <person name="Neiman D."/>
            <person name="Pearson M."/>
            <person name="Priest M."/>
            <person name="Roberts A."/>
            <person name="Saif S."/>
            <person name="Shea T."/>
            <person name="Sisk P."/>
            <person name="Sykes S."/>
            <person name="Wortman J."/>
            <person name="Nusbaum C."/>
            <person name="Birren B."/>
        </authorList>
    </citation>
    <scope>NUCLEOTIDE SEQUENCE [LARGE SCALE GENOMIC DNA]</scope>
    <source>
        <strain evidence="1 2">CIP 110321</strain>
    </source>
</reference>
<evidence type="ECO:0000313" key="1">
    <source>
        <dbReference type="EMBL" id="EOR03197.1"/>
    </source>
</evidence>
<protein>
    <submittedName>
        <fullName evidence="1">Icc protein</fullName>
    </submittedName>
</protein>
<organism evidence="1 2">
    <name type="scientific">Acinetobacter genomosp. 15BJ</name>
    <dbReference type="NCBI Taxonomy" id="106651"/>
    <lineage>
        <taxon>Bacteria</taxon>
        <taxon>Pseudomonadati</taxon>
        <taxon>Pseudomonadota</taxon>
        <taxon>Gammaproteobacteria</taxon>
        <taxon>Moraxellales</taxon>
        <taxon>Moraxellaceae</taxon>
        <taxon>Acinetobacter</taxon>
    </lineage>
</organism>
<proteinExistence type="predicted"/>
<dbReference type="Gene3D" id="3.60.21.10">
    <property type="match status" value="1"/>
</dbReference>
<dbReference type="Proteomes" id="UP000016203">
    <property type="component" value="Unassembled WGS sequence"/>
</dbReference>
<dbReference type="InterPro" id="IPR029052">
    <property type="entry name" value="Metallo-depent_PP-like"/>
</dbReference>